<dbReference type="OrthoDB" id="20549at10239"/>
<evidence type="ECO:0000313" key="13">
    <source>
        <dbReference type="EMBL" id="ALL26100.1"/>
    </source>
</evidence>
<dbReference type="Gene3D" id="2.70.230.10">
    <property type="match status" value="1"/>
</dbReference>
<keyword evidence="2 7" id="KW-0812">Transmembrane</keyword>
<keyword evidence="11" id="KW-0946">Virion</keyword>
<organism evidence="9">
    <name type="scientific">Canid alphaherpesvirus 1</name>
    <dbReference type="NCBI Taxonomy" id="170325"/>
    <lineage>
        <taxon>Viruses</taxon>
        <taxon>Duplodnaviria</taxon>
        <taxon>Heunggongvirae</taxon>
        <taxon>Peploviricota</taxon>
        <taxon>Herviviricetes</taxon>
        <taxon>Herpesvirales</taxon>
        <taxon>Orthoherpesviridae</taxon>
        <taxon>Alphaherpesvirinae</taxon>
        <taxon>Varicellovirus</taxon>
        <taxon>Varicellovirus canidalpha1</taxon>
    </lineage>
</organism>
<comment type="subcellular location">
    <subcellularLocation>
        <location evidence="1">Membrane</location>
        <topology evidence="1">Single-pass membrane protein</topology>
    </subcellularLocation>
</comment>
<evidence type="ECO:0000313" key="20">
    <source>
        <dbReference type="EMBL" id="QQL09503.1"/>
    </source>
</evidence>
<evidence type="ECO:0000313" key="15">
    <source>
        <dbReference type="EMBL" id="QQL08526.1"/>
    </source>
</evidence>
<evidence type="ECO:0000313" key="19">
    <source>
        <dbReference type="EMBL" id="QQL09427.1"/>
    </source>
</evidence>
<dbReference type="InterPro" id="IPR036179">
    <property type="entry name" value="Ig-like_dom_sf"/>
</dbReference>
<evidence type="ECO:0000256" key="1">
    <source>
        <dbReference type="ARBA" id="ARBA00004167"/>
    </source>
</evidence>
<evidence type="ECO:0000259" key="8">
    <source>
        <dbReference type="Pfam" id="PF01537"/>
    </source>
</evidence>
<dbReference type="Proteomes" id="UP000138111">
    <property type="component" value="Segment"/>
</dbReference>
<keyword evidence="5 7" id="KW-0472">Membrane</keyword>
<dbReference type="EMBL" id="KT819632">
    <property type="protein sequence ID" value="ALL26024.1"/>
    <property type="molecule type" value="Genomic_DNA"/>
</dbReference>
<dbReference type="Pfam" id="PF01537">
    <property type="entry name" value="Herpes_glycop_D"/>
    <property type="match status" value="1"/>
</dbReference>
<dbReference type="EMBL" id="MW353132">
    <property type="protein sequence ID" value="QQL08977.1"/>
    <property type="molecule type" value="Genomic_DNA"/>
</dbReference>
<reference evidence="14" key="5">
    <citation type="journal article" date="2018" name="Aust. Vet. J.">
        <title>Genome sequence of an Australian strain of canid alphaherpesvirus 1.</title>
        <authorList>
            <person name="Sarker S."/>
            <person name="Das S."/>
            <person name="Helbig K."/>
            <person name="Peters A."/>
            <person name="Raidal S.R."/>
        </authorList>
    </citation>
    <scope>NUCLEOTIDE SEQUENCE</scope>
    <source>
        <strain evidence="14">15-4016-NSW</strain>
    </source>
</reference>
<evidence type="ECO:0000256" key="3">
    <source>
        <dbReference type="ARBA" id="ARBA00022729"/>
    </source>
</evidence>
<reference evidence="9" key="1">
    <citation type="journal article" date="1998" name="Virus Res.">
        <title>Genomic organization of the canine herpesvirus US region.</title>
        <authorList>
            <person name="Haanes E.J."/>
            <person name="Tomlinson C.C."/>
        </authorList>
    </citation>
    <scope>NUCLEOTIDE SEQUENCE</scope>
</reference>
<evidence type="ECO:0000256" key="5">
    <source>
        <dbReference type="ARBA" id="ARBA00023136"/>
    </source>
</evidence>
<dbReference type="RefSeq" id="YP_009252295.1">
    <property type="nucleotide sequence ID" value="NC_030117.1"/>
</dbReference>
<dbReference type="EMBL" id="MW353126">
    <property type="protein sequence ID" value="QQL08526.1"/>
    <property type="molecule type" value="Genomic_DNA"/>
</dbReference>
<dbReference type="EMBL" id="KT819633">
    <property type="protein sequence ID" value="ALL26100.1"/>
    <property type="molecule type" value="Genomic_DNA"/>
</dbReference>
<dbReference type="EMBL" id="MW353139">
    <property type="protein sequence ID" value="QQL09503.1"/>
    <property type="molecule type" value="Genomic_DNA"/>
</dbReference>
<dbReference type="EMBL" id="AF361076">
    <property type="protein sequence ID" value="AAK51062.1"/>
    <property type="molecule type" value="Genomic_DNA"/>
</dbReference>
<dbReference type="SMR" id="O41524"/>
<keyword evidence="6" id="KW-0325">Glycoprotein</keyword>
<keyword evidence="21" id="KW-1185">Reference proteome</keyword>
<dbReference type="GO" id="GO:0016020">
    <property type="term" value="C:membrane"/>
    <property type="evidence" value="ECO:0007669"/>
    <property type="project" value="UniProtKB-SubCell"/>
</dbReference>
<protein>
    <submittedName>
        <fullName evidence="9">CUS6</fullName>
    </submittedName>
    <submittedName>
        <fullName evidence="10 11">Glycoprotein D</fullName>
    </submittedName>
</protein>
<dbReference type="EMBL" id="MW353136">
    <property type="protein sequence ID" value="QQL09277.1"/>
    <property type="molecule type" value="Genomic_DNA"/>
</dbReference>
<reference evidence="11" key="3">
    <citation type="submission" date="2015-09" db="EMBL/GenBank/DDBJ databases">
        <authorList>
            <person name="Jackson K.R."/>
            <person name="Lunt B.L."/>
            <person name="Fisher J.N.B."/>
            <person name="Gardner A.V."/>
            <person name="Bailey M.E."/>
            <person name="Deus L.M."/>
            <person name="Earl A.S."/>
            <person name="Gibby P.D."/>
            <person name="Hartmann K.A."/>
            <person name="Liu J.E."/>
            <person name="Manci A.M."/>
            <person name="Nielsen D.A."/>
            <person name="Solomon M.B."/>
            <person name="Breakwell D.P."/>
            <person name="Burnett S.H."/>
            <person name="Grose J.H."/>
        </authorList>
    </citation>
    <scope>NUCLEOTIDE SEQUENCE</scope>
    <source>
        <strain evidence="13">0194</strain>
        <strain evidence="11">V1154</strain>
        <strain evidence="12">V777</strain>
    </source>
</reference>
<evidence type="ECO:0000313" key="10">
    <source>
        <dbReference type="EMBL" id="AAK51062.1"/>
    </source>
</evidence>
<dbReference type="EMBL" id="U84223">
    <property type="protein sequence ID" value="AAB67058.1"/>
    <property type="molecule type" value="Genomic_DNA"/>
</dbReference>
<sequence>MIKLLFILFYFNPITGYKWVDPPRRYNYTVLRMIPDIPNPMDPSKNAEVRYVTSTDPCDMVALISNPNIESTIKTIQFVQKKKFYNASLSWFKVGDDCTYPIYLIQYFDCDPQREFGICLKRSPDFWKPSLVGYTFLTDDELGLVLAAPAPFNQGQYRRVIQIENEVFYTDFMVQLPRETCYFSKEDKFEPTFMEWCKESRSVGASKVDDELFYLNRAGPQTLLKYYVIKDFYRLNGREPPIKFKEALRYDIPYKVNDKFDDELPSRPHISNTINKTIKEIVNLEDYFKNTNVIDTTTPTPINNTPKNITVGIVIIILIILFIIGFFVYKRQKIYNNYKKLTTNV</sequence>
<proteinExistence type="predicted"/>
<name>O41524_9ALPH</name>
<feature type="transmembrane region" description="Helical" evidence="7">
    <location>
        <begin position="309"/>
        <end position="329"/>
    </location>
</feature>
<keyword evidence="3" id="KW-0732">Signal</keyword>
<evidence type="ECO:0000313" key="17">
    <source>
        <dbReference type="EMBL" id="QQL08977.1"/>
    </source>
</evidence>
<evidence type="ECO:0000256" key="2">
    <source>
        <dbReference type="ARBA" id="ARBA00022692"/>
    </source>
</evidence>
<dbReference type="InterPro" id="IPR002896">
    <property type="entry name" value="Herpes_glycop_dom"/>
</dbReference>
<evidence type="ECO:0000313" key="11">
    <source>
        <dbReference type="EMBL" id="ALL25944.1"/>
    </source>
</evidence>
<evidence type="ECO:0000313" key="14">
    <source>
        <dbReference type="EMBL" id="ARE29871.1"/>
    </source>
</evidence>
<evidence type="ECO:0000313" key="12">
    <source>
        <dbReference type="EMBL" id="ALL26024.1"/>
    </source>
</evidence>
<evidence type="ECO:0000313" key="9">
    <source>
        <dbReference type="EMBL" id="AAB67058.1"/>
    </source>
</evidence>
<dbReference type="SUPFAM" id="SSF48726">
    <property type="entry name" value="Immunoglobulin"/>
    <property type="match status" value="1"/>
</dbReference>
<evidence type="ECO:0000256" key="6">
    <source>
        <dbReference type="ARBA" id="ARBA00023180"/>
    </source>
</evidence>
<dbReference type="KEGG" id="vg:27815378"/>
<accession>O41524</accession>
<feature type="domain" description="Herpesvirus glycoprotein D/GG/GX" evidence="8">
    <location>
        <begin position="49"/>
        <end position="174"/>
    </location>
</feature>
<dbReference type="GeneID" id="27815378"/>
<dbReference type="EMBL" id="KY057364">
    <property type="protein sequence ID" value="ARE29871.1"/>
    <property type="molecule type" value="Genomic_DNA"/>
</dbReference>
<dbReference type="EMBL" id="MW353138">
    <property type="protein sequence ID" value="QQL09427.1"/>
    <property type="molecule type" value="Genomic_DNA"/>
</dbReference>
<dbReference type="GO" id="GO:0019031">
    <property type="term" value="C:viral envelope"/>
    <property type="evidence" value="ECO:0007669"/>
    <property type="project" value="UniProtKB-KW"/>
</dbReference>
<evidence type="ECO:0000313" key="16">
    <source>
        <dbReference type="EMBL" id="QQL08826.1"/>
    </source>
</evidence>
<reference evidence="11 21" key="4">
    <citation type="journal article" date="2016" name="PLoS ONE">
        <title>Genome Sequence of Canine Herpesvirus.</title>
        <authorList>
            <person name="Papageorgiou K.V."/>
            <person name="Suarez N.M."/>
            <person name="Wilkie G.S."/>
            <person name="McDonald M."/>
            <person name="Graham E.M."/>
            <person name="Davison A.J."/>
        </authorList>
    </citation>
    <scope>NUCLEOTIDE SEQUENCE</scope>
    <source>
        <strain evidence="13">0194</strain>
        <strain evidence="11">V1154</strain>
        <strain evidence="12">V777</strain>
    </source>
</reference>
<keyword evidence="11" id="KW-0261">Viral envelope protein</keyword>
<evidence type="ECO:0000256" key="4">
    <source>
        <dbReference type="ARBA" id="ARBA00022989"/>
    </source>
</evidence>
<evidence type="ECO:0000313" key="21">
    <source>
        <dbReference type="Proteomes" id="UP000138111"/>
    </source>
</evidence>
<reference evidence="10" key="2">
    <citation type="journal article" date="2002" name="Virus Genes">
        <title>Nucleotide sequence of glycoprotein genes B, C, D, G, H and I, the thymidine kinase and protein kinase genes and gene homologue UL24 of an Australian isolate of canine herpesvirus.</title>
        <authorList>
            <person name="Reubel G.H."/>
            <person name="Pekin J."/>
            <person name="Webb-Wagg K."/>
            <person name="Hardy C.M."/>
        </authorList>
    </citation>
    <scope>NUCLEOTIDE SEQUENCE</scope>
    <source>
        <strain evidence="10">Australian</strain>
    </source>
</reference>
<reference evidence="15" key="6">
    <citation type="journal article" date="2020" name="Viruses">
        <title>Phylogenomic Analysis of Global Isolates of Canid Alphaherpesvirus 1.</title>
        <authorList>
            <person name="Lewin A.C."/>
            <person name="Coghill L.M."/>
            <person name="Mironovich M."/>
            <person name="Liu C.C."/>
            <person name="Carter R.T."/>
            <person name="Ledbetter E.C."/>
        </authorList>
    </citation>
    <scope>NUCLEOTIDE SEQUENCE</scope>
    <source>
        <strain evidence="18">ELAL-12</strain>
        <strain evidence="19">ELAL-13</strain>
        <strain evidence="20">ELAL-15</strain>
        <strain evidence="15">ELAL-2</strain>
        <strain evidence="16">ELAL-6</strain>
        <strain evidence="17">ELAL-8</strain>
    </source>
</reference>
<evidence type="ECO:0000256" key="7">
    <source>
        <dbReference type="SAM" id="Phobius"/>
    </source>
</evidence>
<keyword evidence="4 7" id="KW-1133">Transmembrane helix</keyword>
<evidence type="ECO:0000313" key="18">
    <source>
        <dbReference type="EMBL" id="QQL09277.1"/>
    </source>
</evidence>
<dbReference type="Proteomes" id="UP000130192">
    <property type="component" value="Genome"/>
</dbReference>
<gene>
    <name evidence="11" type="primary">US6</name>
    <name evidence="10" type="synonym">gD</name>
    <name evidence="15" type="ORF">A8B60_gp68</name>
</gene>
<dbReference type="EMBL" id="MW353130">
    <property type="protein sequence ID" value="QQL08826.1"/>
    <property type="molecule type" value="Genomic_DNA"/>
</dbReference>
<dbReference type="EMBL" id="KT819631">
    <property type="protein sequence ID" value="ALL25944.1"/>
    <property type="molecule type" value="Genomic_DNA"/>
</dbReference>